<gene>
    <name evidence="1" type="ORF">ANN_10097</name>
</gene>
<comment type="caution">
    <text evidence="1">The sequence shown here is derived from an EMBL/GenBank/DDBJ whole genome shotgun (WGS) entry which is preliminary data.</text>
</comment>
<evidence type="ECO:0008006" key="3">
    <source>
        <dbReference type="Google" id="ProtNLM"/>
    </source>
</evidence>
<dbReference type="Proteomes" id="UP001148838">
    <property type="component" value="Unassembled WGS sequence"/>
</dbReference>
<evidence type="ECO:0000313" key="1">
    <source>
        <dbReference type="EMBL" id="KAJ4448085.1"/>
    </source>
</evidence>
<proteinExistence type="predicted"/>
<sequence>MAGLCEGGNESPGSLKATKFVDDMALLAEEEMKLKDMLLELNDSCEQYGMKINAINCPKTGQDPTSDTIKASLMGQLGQEIMGKGGQFLSPSIAYIAD</sequence>
<protein>
    <recommendedName>
        <fullName evidence="3">Reverse transcriptase domain-containing protein</fullName>
    </recommendedName>
</protein>
<evidence type="ECO:0000313" key="2">
    <source>
        <dbReference type="Proteomes" id="UP001148838"/>
    </source>
</evidence>
<name>A0ABQ8TQS9_PERAM</name>
<reference evidence="1 2" key="1">
    <citation type="journal article" date="2022" name="Allergy">
        <title>Genome assembly and annotation of Periplaneta americana reveal a comprehensive cockroach allergen profile.</title>
        <authorList>
            <person name="Wang L."/>
            <person name="Xiong Q."/>
            <person name="Saelim N."/>
            <person name="Wang L."/>
            <person name="Nong W."/>
            <person name="Wan A.T."/>
            <person name="Shi M."/>
            <person name="Liu X."/>
            <person name="Cao Q."/>
            <person name="Hui J.H.L."/>
            <person name="Sookrung N."/>
            <person name="Leung T.F."/>
            <person name="Tungtrongchitr A."/>
            <person name="Tsui S.K.W."/>
        </authorList>
    </citation>
    <scope>NUCLEOTIDE SEQUENCE [LARGE SCALE GENOMIC DNA]</scope>
    <source>
        <strain evidence="1">PWHHKU_190912</strain>
    </source>
</reference>
<accession>A0ABQ8TQS9</accession>
<organism evidence="1 2">
    <name type="scientific">Periplaneta americana</name>
    <name type="common">American cockroach</name>
    <name type="synonym">Blatta americana</name>
    <dbReference type="NCBI Taxonomy" id="6978"/>
    <lineage>
        <taxon>Eukaryota</taxon>
        <taxon>Metazoa</taxon>
        <taxon>Ecdysozoa</taxon>
        <taxon>Arthropoda</taxon>
        <taxon>Hexapoda</taxon>
        <taxon>Insecta</taxon>
        <taxon>Pterygota</taxon>
        <taxon>Neoptera</taxon>
        <taxon>Polyneoptera</taxon>
        <taxon>Dictyoptera</taxon>
        <taxon>Blattodea</taxon>
        <taxon>Blattoidea</taxon>
        <taxon>Blattidae</taxon>
        <taxon>Blattinae</taxon>
        <taxon>Periplaneta</taxon>
    </lineage>
</organism>
<keyword evidence="2" id="KW-1185">Reference proteome</keyword>
<dbReference type="EMBL" id="JAJSOF020000005">
    <property type="protein sequence ID" value="KAJ4448085.1"/>
    <property type="molecule type" value="Genomic_DNA"/>
</dbReference>